<organism evidence="1 2">
    <name type="scientific">Phytoactinopolyspora halophila</name>
    <dbReference type="NCBI Taxonomy" id="1981511"/>
    <lineage>
        <taxon>Bacteria</taxon>
        <taxon>Bacillati</taxon>
        <taxon>Actinomycetota</taxon>
        <taxon>Actinomycetes</taxon>
        <taxon>Jiangellales</taxon>
        <taxon>Jiangellaceae</taxon>
        <taxon>Phytoactinopolyspora</taxon>
    </lineage>
</organism>
<proteinExistence type="predicted"/>
<protein>
    <recommendedName>
        <fullName evidence="3">GNAT family N-acetyltransferase</fullName>
    </recommendedName>
</protein>
<accession>A0A329QI52</accession>
<dbReference type="Proteomes" id="UP000250462">
    <property type="component" value="Unassembled WGS sequence"/>
</dbReference>
<dbReference type="OrthoDB" id="5175138at2"/>
<sequence>MEHTIYAASPHRPSPALDHDDQLFGFRDRASGARMGFYRPCDRYDLWQQYVVGATRTYRRFGAENALTLPTTTPESITPIFAVAHDNNDDVVAGWYANGPLDAVYEAHAPSEFQADPLAATLVAEWISQALPDGAIELKAGWVGHHAHNKGALADLVARSFVHALRFLRVRYAFGTVAQHAGPRWCGAGARPVDGIPATPYPDERYLTSFYQWDLHTAHARSAPEQQQLFLSDIEMGSPTMTSGVRQ</sequence>
<gene>
    <name evidence="1" type="ORF">DPM12_18045</name>
</gene>
<dbReference type="RefSeq" id="WP_112259743.1">
    <property type="nucleotide sequence ID" value="NZ_QMIG01000023.1"/>
</dbReference>
<evidence type="ECO:0000313" key="2">
    <source>
        <dbReference type="Proteomes" id="UP000250462"/>
    </source>
</evidence>
<dbReference type="AlphaFoldDB" id="A0A329QI52"/>
<dbReference type="EMBL" id="QMIG01000023">
    <property type="protein sequence ID" value="RAW11002.1"/>
    <property type="molecule type" value="Genomic_DNA"/>
</dbReference>
<comment type="caution">
    <text evidence="1">The sequence shown here is derived from an EMBL/GenBank/DDBJ whole genome shotgun (WGS) entry which is preliminary data.</text>
</comment>
<reference evidence="1 2" key="1">
    <citation type="submission" date="2018-06" db="EMBL/GenBank/DDBJ databases">
        <title>Phytoactinopolyspora halophila sp. nov., a novel halophilic actinomycete isolated from a saline soil in China.</title>
        <authorList>
            <person name="Tang S.-K."/>
        </authorList>
    </citation>
    <scope>NUCLEOTIDE SEQUENCE [LARGE SCALE GENOMIC DNA]</scope>
    <source>
        <strain evidence="1 2">YIM 96934</strain>
    </source>
</reference>
<keyword evidence="2" id="KW-1185">Reference proteome</keyword>
<evidence type="ECO:0000313" key="1">
    <source>
        <dbReference type="EMBL" id="RAW11002.1"/>
    </source>
</evidence>
<name>A0A329QI52_9ACTN</name>
<evidence type="ECO:0008006" key="3">
    <source>
        <dbReference type="Google" id="ProtNLM"/>
    </source>
</evidence>